<feature type="transmembrane region" description="Helical" evidence="8">
    <location>
        <begin position="82"/>
        <end position="110"/>
    </location>
</feature>
<dbReference type="GO" id="GO:0015293">
    <property type="term" value="F:symporter activity"/>
    <property type="evidence" value="ECO:0007669"/>
    <property type="project" value="UniProtKB-KW"/>
</dbReference>
<keyword evidence="6" id="KW-0915">Sodium</keyword>
<evidence type="ECO:0000256" key="2">
    <source>
        <dbReference type="ARBA" id="ARBA00022448"/>
    </source>
</evidence>
<evidence type="ECO:0000256" key="3">
    <source>
        <dbReference type="ARBA" id="ARBA00022692"/>
    </source>
</evidence>
<keyword evidence="5 8" id="KW-0472">Membrane</keyword>
<dbReference type="Ensembl" id="ENSOGAT00000030909.1">
    <property type="protein sequence ID" value="ENSOGAP00000020067.1"/>
    <property type="gene ID" value="ENSOGAG00000026405.1"/>
</dbReference>
<dbReference type="PANTHER" id="PTHR11616:SF100">
    <property type="entry name" value="TRANSPORTER"/>
    <property type="match status" value="1"/>
</dbReference>
<dbReference type="SUPFAM" id="SSF161070">
    <property type="entry name" value="SNF-like"/>
    <property type="match status" value="1"/>
</dbReference>
<feature type="transmembrane region" description="Helical" evidence="8">
    <location>
        <begin position="248"/>
        <end position="265"/>
    </location>
</feature>
<organism evidence="9 10">
    <name type="scientific">Otolemur garnettii</name>
    <name type="common">Small-eared galago</name>
    <name type="synonym">Garnett's greater bushbaby</name>
    <dbReference type="NCBI Taxonomy" id="30611"/>
    <lineage>
        <taxon>Eukaryota</taxon>
        <taxon>Metazoa</taxon>
        <taxon>Chordata</taxon>
        <taxon>Craniata</taxon>
        <taxon>Vertebrata</taxon>
        <taxon>Euteleostomi</taxon>
        <taxon>Mammalia</taxon>
        <taxon>Eutheria</taxon>
        <taxon>Euarchontoglires</taxon>
        <taxon>Primates</taxon>
        <taxon>Strepsirrhini</taxon>
        <taxon>Lorisiformes</taxon>
        <taxon>Galagidae</taxon>
        <taxon>Otolemur</taxon>
    </lineage>
</organism>
<dbReference type="HOGENOM" id="CLU_006855_7_2_1"/>
<dbReference type="PROSITE" id="PS00754">
    <property type="entry name" value="NA_NEUROTRAN_SYMP_2"/>
    <property type="match status" value="1"/>
</dbReference>
<dbReference type="PROSITE" id="PS50267">
    <property type="entry name" value="NA_NEUROTRAN_SYMP_3"/>
    <property type="match status" value="1"/>
</dbReference>
<evidence type="ECO:0000256" key="7">
    <source>
        <dbReference type="RuleBase" id="RU003732"/>
    </source>
</evidence>
<dbReference type="Proteomes" id="UP000005225">
    <property type="component" value="Unassembled WGS sequence"/>
</dbReference>
<dbReference type="NCBIfam" id="NF037979">
    <property type="entry name" value="Na_transp"/>
    <property type="match status" value="1"/>
</dbReference>
<keyword evidence="3 7" id="KW-0812">Transmembrane</keyword>
<feature type="binding site" evidence="6">
    <location>
        <position position="16"/>
    </location>
    <ligand>
        <name>Na(+)</name>
        <dbReference type="ChEBI" id="CHEBI:29101"/>
        <label>1</label>
    </ligand>
</feature>
<dbReference type="STRING" id="30611.ENSOGAP00000020067"/>
<evidence type="ECO:0000256" key="4">
    <source>
        <dbReference type="ARBA" id="ARBA00022989"/>
    </source>
</evidence>
<comment type="subcellular location">
    <subcellularLocation>
        <location evidence="1">Membrane</location>
        <topology evidence="1">Multi-pass membrane protein</topology>
    </subcellularLocation>
</comment>
<evidence type="ECO:0000313" key="9">
    <source>
        <dbReference type="Ensembl" id="ENSOGAP00000020067.1"/>
    </source>
</evidence>
<evidence type="ECO:0000256" key="1">
    <source>
        <dbReference type="ARBA" id="ARBA00004141"/>
    </source>
</evidence>
<keyword evidence="2 7" id="KW-0813">Transport</keyword>
<sequence length="588" mass="66335">RPSWANKIEYLLAQVGFSVGISSIWRFPYLCFHNGGGSFIIMYILMLFLIGVPLLILEMATGQKLHQSSIGAWKFISPWIGGVGYASFMVSIIVGLYYSMIMAWSLFYLVQSFQSPLPWSLCPILKNSTNFGEKRDPECVRTTTTTYFWYRKVLKASDEIEIGGVPDFHLSLFLFVTWLLICITMMKGPRSTGKMLCISVLLPYLIIFGFLIETLQLEGAFFGVKTLLAAKVTALYSMEMWSRTGNQMFLSMGTGFGSFTAISSYMPRSNNCITDAFAVAILNLVTSITTTLVLFAIMGHGATVSTQKCYLKNADLVMDLIKTGELPPEARPPDSLYHNPSLVYSMWLNSLPEELRSDVLQHLNNCNTTWHFKEDMEGPGAAFMAFTNLISVFSGPTLWAIVIFVLVVNLGISTMLGIVQGIITPLQDNFSFLKKHTKLLTVSVCVPMFLGSLIFARPSGSYCLRLLDDHWAFLPLFFIVIMETVGMAWIYGARRFYADLNTMLGYTICPIYRWLWYFVCPVALIILLSSTLLRYYVTDISYVAWDSSVSNEVIRNYPTWAKILLLLLVIITILPIPAYFLYNFSHVV</sequence>
<feature type="transmembrane region" description="Helical" evidence="8">
    <location>
        <begin position="514"/>
        <end position="537"/>
    </location>
</feature>
<comment type="similarity">
    <text evidence="7">Belongs to the sodium:neurotransmitter symporter (SNF) (TC 2.A.22) family.</text>
</comment>
<dbReference type="PANTHER" id="PTHR11616">
    <property type="entry name" value="SODIUM/CHLORIDE DEPENDENT TRANSPORTER"/>
    <property type="match status" value="1"/>
</dbReference>
<dbReference type="EMBL" id="AAQR03172747">
    <property type="status" value="NOT_ANNOTATED_CDS"/>
    <property type="molecule type" value="Genomic_DNA"/>
</dbReference>
<evidence type="ECO:0000256" key="8">
    <source>
        <dbReference type="SAM" id="Phobius"/>
    </source>
</evidence>
<feature type="transmembrane region" description="Helical" evidence="8">
    <location>
        <begin position="557"/>
        <end position="582"/>
    </location>
</feature>
<dbReference type="GO" id="GO:0006865">
    <property type="term" value="P:amino acid transport"/>
    <property type="evidence" value="ECO:0007669"/>
    <property type="project" value="TreeGrafter"/>
</dbReference>
<evidence type="ECO:0000256" key="5">
    <source>
        <dbReference type="ARBA" id="ARBA00023136"/>
    </source>
</evidence>
<feature type="transmembrane region" description="Helical" evidence="8">
    <location>
        <begin position="398"/>
        <end position="419"/>
    </location>
</feature>
<reference evidence="10" key="1">
    <citation type="submission" date="2011-03" db="EMBL/GenBank/DDBJ databases">
        <title>Version 3 of the genome sequence of Otolemur garnettii (Bushbaby).</title>
        <authorList>
            <consortium name="The Broad Institute Genome Sequencing Platform"/>
            <person name="Di Palma F."/>
            <person name="Johnson J."/>
            <person name="Lander E.S."/>
            <person name="Lindblad-Toh K."/>
            <person name="Jaffe D.B."/>
            <person name="Gnerre S."/>
            <person name="MacCallum I."/>
            <person name="Przybylski D."/>
            <person name="Ribeiro F.J."/>
            <person name="Burton J.N."/>
            <person name="Walker B.J."/>
            <person name="Sharpe T."/>
            <person name="Hall G."/>
        </authorList>
    </citation>
    <scope>NUCLEOTIDE SEQUENCE [LARGE SCALE GENOMIC DNA]</scope>
</reference>
<feature type="binding site" evidence="6">
    <location>
        <position position="410"/>
    </location>
    <ligand>
        <name>Na(+)</name>
        <dbReference type="ChEBI" id="CHEBI:29101"/>
        <label>1</label>
    </ligand>
</feature>
<dbReference type="Pfam" id="PF00209">
    <property type="entry name" value="SNF"/>
    <property type="match status" value="1"/>
</dbReference>
<dbReference type="PRINTS" id="PR00176">
    <property type="entry name" value="NANEUSMPORT"/>
</dbReference>
<dbReference type="EMBL" id="AAQR03172748">
    <property type="status" value="NOT_ANNOTATED_CDS"/>
    <property type="molecule type" value="Genomic_DNA"/>
</dbReference>
<dbReference type="OMA" id="ISPIYRW"/>
<dbReference type="InterPro" id="IPR000175">
    <property type="entry name" value="Na/ntran_symport"/>
</dbReference>
<dbReference type="eggNOG" id="KOG3659">
    <property type="taxonomic scope" value="Eukaryota"/>
</dbReference>
<evidence type="ECO:0000313" key="10">
    <source>
        <dbReference type="Proteomes" id="UP000005225"/>
    </source>
</evidence>
<keyword evidence="7" id="KW-0769">Symport</keyword>
<name>H0XVC5_OTOGA</name>
<feature type="binding site" evidence="6">
    <location>
        <position position="283"/>
    </location>
    <ligand>
        <name>Na(+)</name>
        <dbReference type="ChEBI" id="CHEBI:29101"/>
        <label>1</label>
    </ligand>
</feature>
<dbReference type="GO" id="GO:0005886">
    <property type="term" value="C:plasma membrane"/>
    <property type="evidence" value="ECO:0007669"/>
    <property type="project" value="TreeGrafter"/>
</dbReference>
<evidence type="ECO:0000256" key="6">
    <source>
        <dbReference type="PIRSR" id="PIRSR600175-1"/>
    </source>
</evidence>
<dbReference type="EMBL" id="AAQR03172746">
    <property type="status" value="NOT_ANNOTATED_CDS"/>
    <property type="molecule type" value="Genomic_DNA"/>
</dbReference>
<dbReference type="AlphaFoldDB" id="H0XVC5"/>
<feature type="transmembrane region" description="Helical" evidence="8">
    <location>
        <begin position="193"/>
        <end position="212"/>
    </location>
</feature>
<dbReference type="PROSITE" id="PS00610">
    <property type="entry name" value="NA_NEUROTRAN_SYMP_1"/>
    <property type="match status" value="1"/>
</dbReference>
<dbReference type="GO" id="GO:0046872">
    <property type="term" value="F:metal ion binding"/>
    <property type="evidence" value="ECO:0007669"/>
    <property type="project" value="UniProtKB-KW"/>
</dbReference>
<reference evidence="9" key="3">
    <citation type="submission" date="2025-09" db="UniProtKB">
        <authorList>
            <consortium name="Ensembl"/>
        </authorList>
    </citation>
    <scope>IDENTIFICATION</scope>
</reference>
<feature type="transmembrane region" description="Helical" evidence="8">
    <location>
        <begin position="471"/>
        <end position="493"/>
    </location>
</feature>
<accession>H0XVC5</accession>
<feature type="transmembrane region" description="Helical" evidence="8">
    <location>
        <begin position="40"/>
        <end position="61"/>
    </location>
</feature>
<dbReference type="InterPro" id="IPR037272">
    <property type="entry name" value="SNS_sf"/>
</dbReference>
<reference evidence="9" key="2">
    <citation type="submission" date="2025-08" db="UniProtKB">
        <authorList>
            <consortium name="Ensembl"/>
        </authorList>
    </citation>
    <scope>IDENTIFICATION</scope>
</reference>
<dbReference type="GeneTree" id="ENSGT00940000165610"/>
<dbReference type="GO" id="GO:0035725">
    <property type="term" value="P:sodium ion transmembrane transport"/>
    <property type="evidence" value="ECO:0007669"/>
    <property type="project" value="TreeGrafter"/>
</dbReference>
<keyword evidence="6" id="KW-0479">Metal-binding</keyword>
<dbReference type="InParanoid" id="H0XVC5"/>
<feature type="binding site" evidence="6">
    <location>
        <position position="19"/>
    </location>
    <ligand>
        <name>Na(+)</name>
        <dbReference type="ChEBI" id="CHEBI:29101"/>
        <label>1</label>
    </ligand>
</feature>
<feature type="binding site" evidence="6">
    <location>
        <position position="251"/>
    </location>
    <ligand>
        <name>Na(+)</name>
        <dbReference type="ChEBI" id="CHEBI:29101"/>
        <label>1</label>
    </ligand>
</feature>
<feature type="transmembrane region" description="Helical" evidence="8">
    <location>
        <begin position="10"/>
        <end position="28"/>
    </location>
</feature>
<proteinExistence type="inferred from homology"/>
<keyword evidence="4 8" id="KW-1133">Transmembrane helix</keyword>
<feature type="transmembrane region" description="Helical" evidence="8">
    <location>
        <begin position="439"/>
        <end position="459"/>
    </location>
</feature>
<keyword evidence="10" id="KW-1185">Reference proteome</keyword>
<feature type="transmembrane region" description="Helical" evidence="8">
    <location>
        <begin position="277"/>
        <end position="298"/>
    </location>
</feature>
<protein>
    <recommendedName>
        <fullName evidence="7">Transporter</fullName>
    </recommendedName>
</protein>